<dbReference type="InterPro" id="IPR001206">
    <property type="entry name" value="Diacylglycerol_kinase_cat_dom"/>
</dbReference>
<dbReference type="EMBL" id="SNWH01000008">
    <property type="protein sequence ID" value="TDO07744.1"/>
    <property type="molecule type" value="Genomic_DNA"/>
</dbReference>
<feature type="domain" description="DAGKc" evidence="1">
    <location>
        <begin position="12"/>
        <end position="125"/>
    </location>
</feature>
<proteinExistence type="predicted"/>
<dbReference type="Pfam" id="PF00781">
    <property type="entry name" value="DAGK_cat"/>
    <property type="match status" value="1"/>
</dbReference>
<sequence length="327" mass="35266">MAAWQAAPPRRLGVVCNRRSGRCRRHLERIRRQAAACAALDYREVEDLDGIHAALGDFVAARVEAIAVVGGDGTLQATLTALLTGHDLTAETLPALIAIAGGTTNMSARSLGARLAPWAALEQLVAWCEGRGEGPRQVPHPVVRVAPGTAPVQYGLFFGAGAITAGVAYFHARLQSRLASAWGPRLAFVRMLWSILRGKPHPLLPPTPCRLEFDDGTRQEGAYQIVAISTLDRLMMGARPFWGAQPGALRLAAMARDAAAPWRWLPLVLCGYGQRVAPRAQGYFSRNLGALTLICESDFIIDGERFTAGCGRPLRITASRPLPFHVL</sequence>
<organism evidence="2 3">
    <name type="scientific">Halomonas ventosae</name>
    <dbReference type="NCBI Taxonomy" id="229007"/>
    <lineage>
        <taxon>Bacteria</taxon>
        <taxon>Pseudomonadati</taxon>
        <taxon>Pseudomonadota</taxon>
        <taxon>Gammaproteobacteria</taxon>
        <taxon>Oceanospirillales</taxon>
        <taxon>Halomonadaceae</taxon>
        <taxon>Halomonas</taxon>
    </lineage>
</organism>
<reference evidence="2 3" key="1">
    <citation type="submission" date="2019-03" db="EMBL/GenBank/DDBJ databases">
        <title>Freshwater and sediment microbial communities from various areas in North America, analyzing microbe dynamics in response to fracking.</title>
        <authorList>
            <person name="Lamendella R."/>
        </authorList>
    </citation>
    <scope>NUCLEOTIDE SEQUENCE [LARGE SCALE GENOMIC DNA]</scope>
    <source>
        <strain evidence="2 3">1_TX</strain>
    </source>
</reference>
<keyword evidence="2" id="KW-0418">Kinase</keyword>
<dbReference type="Proteomes" id="UP000295150">
    <property type="component" value="Unassembled WGS sequence"/>
</dbReference>
<name>A0A4R6HH74_9GAMM</name>
<accession>A0A4R6HH74</accession>
<dbReference type="InterPro" id="IPR017438">
    <property type="entry name" value="ATP-NAD_kinase_N"/>
</dbReference>
<gene>
    <name evidence="2" type="ORF">DFO68_108109</name>
</gene>
<dbReference type="SUPFAM" id="SSF111331">
    <property type="entry name" value="NAD kinase/diacylglycerol kinase-like"/>
    <property type="match status" value="1"/>
</dbReference>
<evidence type="ECO:0000313" key="3">
    <source>
        <dbReference type="Proteomes" id="UP000295150"/>
    </source>
</evidence>
<dbReference type="InterPro" id="IPR016064">
    <property type="entry name" value="NAD/diacylglycerol_kinase_sf"/>
</dbReference>
<dbReference type="OrthoDB" id="8557048at2"/>
<dbReference type="RefSeq" id="WP_133483220.1">
    <property type="nucleotide sequence ID" value="NZ_SNWH01000008.1"/>
</dbReference>
<protein>
    <submittedName>
        <fullName evidence="2">Diacylglycerol kinase-like protein</fullName>
    </submittedName>
</protein>
<evidence type="ECO:0000259" key="1">
    <source>
        <dbReference type="Pfam" id="PF00781"/>
    </source>
</evidence>
<comment type="caution">
    <text evidence="2">The sequence shown here is derived from an EMBL/GenBank/DDBJ whole genome shotgun (WGS) entry which is preliminary data.</text>
</comment>
<keyword evidence="2" id="KW-0808">Transferase</keyword>
<dbReference type="AlphaFoldDB" id="A0A4R6HH74"/>
<evidence type="ECO:0000313" key="2">
    <source>
        <dbReference type="EMBL" id="TDO07744.1"/>
    </source>
</evidence>
<dbReference type="Gene3D" id="3.40.50.10330">
    <property type="entry name" value="Probable inorganic polyphosphate/atp-NAD kinase, domain 1"/>
    <property type="match status" value="1"/>
</dbReference>
<keyword evidence="3" id="KW-1185">Reference proteome</keyword>
<dbReference type="GO" id="GO:0016301">
    <property type="term" value="F:kinase activity"/>
    <property type="evidence" value="ECO:0007669"/>
    <property type="project" value="UniProtKB-KW"/>
</dbReference>